<evidence type="ECO:0000256" key="7">
    <source>
        <dbReference type="ARBA" id="ARBA00022679"/>
    </source>
</evidence>
<dbReference type="EMBL" id="AEUN01000544">
    <property type="protein sequence ID" value="EHJ06811.1"/>
    <property type="molecule type" value="Genomic_DNA"/>
</dbReference>
<dbReference type="InterPro" id="IPR001048">
    <property type="entry name" value="Asp/Glu/Uridylate_kinase"/>
</dbReference>
<dbReference type="PRINTS" id="PR01469">
    <property type="entry name" value="CARBMTKINASE"/>
</dbReference>
<dbReference type="Pfam" id="PF00696">
    <property type="entry name" value="AA_kinase"/>
    <property type="match status" value="1"/>
</dbReference>
<name>G5JLY2_9STAP</name>
<dbReference type="SUPFAM" id="SSF53633">
    <property type="entry name" value="Carbamate kinase-like"/>
    <property type="match status" value="1"/>
</dbReference>
<evidence type="ECO:0000256" key="6">
    <source>
        <dbReference type="ARBA" id="ARBA00022503"/>
    </source>
</evidence>
<dbReference type="FunFam" id="3.40.1160.10:FF:000007">
    <property type="entry name" value="Carbamate kinase"/>
    <property type="match status" value="1"/>
</dbReference>
<evidence type="ECO:0000256" key="10">
    <source>
        <dbReference type="ARBA" id="ARBA00022840"/>
    </source>
</evidence>
<dbReference type="GO" id="GO:0019546">
    <property type="term" value="P:L-arginine deiminase pathway"/>
    <property type="evidence" value="ECO:0007669"/>
    <property type="project" value="TreeGrafter"/>
</dbReference>
<evidence type="ECO:0000256" key="4">
    <source>
        <dbReference type="ARBA" id="ARBA00013070"/>
    </source>
</evidence>
<dbReference type="OrthoDB" id="9766717at2"/>
<keyword evidence="5" id="KW-0963">Cytoplasm</keyword>
<evidence type="ECO:0000256" key="5">
    <source>
        <dbReference type="ARBA" id="ARBA00022490"/>
    </source>
</evidence>
<dbReference type="GO" id="GO:0005829">
    <property type="term" value="C:cytosol"/>
    <property type="evidence" value="ECO:0007669"/>
    <property type="project" value="TreeGrafter"/>
</dbReference>
<gene>
    <name evidence="15" type="ORF">SS7213T_12507</name>
</gene>
<evidence type="ECO:0000256" key="9">
    <source>
        <dbReference type="ARBA" id="ARBA00022777"/>
    </source>
</evidence>
<evidence type="ECO:0000256" key="11">
    <source>
        <dbReference type="ARBA" id="ARBA00048467"/>
    </source>
</evidence>
<organism evidence="15 16">
    <name type="scientific">Staphylococcus simiae CCM 7213 = CCUG 51256</name>
    <dbReference type="NCBI Taxonomy" id="911238"/>
    <lineage>
        <taxon>Bacteria</taxon>
        <taxon>Bacillati</taxon>
        <taxon>Bacillota</taxon>
        <taxon>Bacilli</taxon>
        <taxon>Bacillales</taxon>
        <taxon>Staphylococcaceae</taxon>
        <taxon>Staphylococcus</taxon>
    </lineage>
</organism>
<dbReference type="Proteomes" id="UP000005413">
    <property type="component" value="Unassembled WGS sequence"/>
</dbReference>
<evidence type="ECO:0000259" key="14">
    <source>
        <dbReference type="Pfam" id="PF00696"/>
    </source>
</evidence>
<keyword evidence="8" id="KW-0547">Nucleotide-binding</keyword>
<protein>
    <recommendedName>
        <fullName evidence="4 12">Carbamate kinase</fullName>
    </recommendedName>
</protein>
<evidence type="ECO:0000256" key="1">
    <source>
        <dbReference type="ARBA" id="ARBA00004496"/>
    </source>
</evidence>
<evidence type="ECO:0000256" key="8">
    <source>
        <dbReference type="ARBA" id="ARBA00022741"/>
    </source>
</evidence>
<dbReference type="GO" id="GO:0005524">
    <property type="term" value="F:ATP binding"/>
    <property type="evidence" value="ECO:0007669"/>
    <property type="project" value="UniProtKB-KW"/>
</dbReference>
<accession>G5JLY2</accession>
<sequence>MGKNIVLALGGNAILQPKQEATYQNQYNNVYSAARRMAELKKVGHNIVITHGNGPQVGNIITQNEIAKDYVEPLPIYACNAESQGFIGFMLEKALKNHLNDMRIDSNVVSLLTMTEVDKDDKAFDNPTKPIGVFFDKEEAEALERQYGYVMSEDAGRGYRRVVPSPEPLVIHGVEQIKTLIEHQAIVISSGGGGIPVYKDAKGDIQGVEAVIDKDRSGLKLAEQVDADVFMMLTDVSNVYINYGKMNEEKLETITVSQAKQYVDEGQFPAGSMLPKMEAAIRFAESGKEAIICSLDDAIEAAEGKAGTRVVAD</sequence>
<dbReference type="NCBIfam" id="NF009007">
    <property type="entry name" value="PRK12352.1"/>
    <property type="match status" value="1"/>
</dbReference>
<keyword evidence="16" id="KW-1185">Reference proteome</keyword>
<evidence type="ECO:0000256" key="13">
    <source>
        <dbReference type="PIRNR" id="PIRNR000723"/>
    </source>
</evidence>
<evidence type="ECO:0000313" key="15">
    <source>
        <dbReference type="EMBL" id="EHJ06811.1"/>
    </source>
</evidence>
<dbReference type="Gene3D" id="3.40.1160.10">
    <property type="entry name" value="Acetylglutamate kinase-like"/>
    <property type="match status" value="1"/>
</dbReference>
<dbReference type="RefSeq" id="WP_002465180.1">
    <property type="nucleotide sequence ID" value="NZ_AEUN01000544.1"/>
</dbReference>
<comment type="caution">
    <text evidence="15">The sequence shown here is derived from an EMBL/GenBank/DDBJ whole genome shotgun (WGS) entry which is preliminary data.</text>
</comment>
<comment type="pathway">
    <text evidence="2">Metabolic intermediate metabolism; carbamoyl phosphate degradation; CO(2) and NH(3) from carbamoyl phosphate: step 1/1.</text>
</comment>
<dbReference type="InterPro" id="IPR003964">
    <property type="entry name" value="Carb_kinase"/>
</dbReference>
<dbReference type="NCBIfam" id="TIGR00746">
    <property type="entry name" value="arcC"/>
    <property type="match status" value="1"/>
</dbReference>
<evidence type="ECO:0000256" key="12">
    <source>
        <dbReference type="NCBIfam" id="TIGR00746"/>
    </source>
</evidence>
<dbReference type="InterPro" id="IPR036393">
    <property type="entry name" value="AceGlu_kinase-like_sf"/>
</dbReference>
<evidence type="ECO:0000313" key="16">
    <source>
        <dbReference type="Proteomes" id="UP000005413"/>
    </source>
</evidence>
<keyword evidence="6" id="KW-0056">Arginine metabolism</keyword>
<dbReference type="GO" id="GO:0008804">
    <property type="term" value="F:carbamate kinase activity"/>
    <property type="evidence" value="ECO:0007669"/>
    <property type="project" value="UniProtKB-UniRule"/>
</dbReference>
<dbReference type="CDD" id="cd04235">
    <property type="entry name" value="AAK_CK"/>
    <property type="match status" value="1"/>
</dbReference>
<keyword evidence="7 13" id="KW-0808">Transferase</keyword>
<dbReference type="PIRSF" id="PIRSF000723">
    <property type="entry name" value="Carbamate_kin"/>
    <property type="match status" value="1"/>
</dbReference>
<dbReference type="UniPathway" id="UPA00996">
    <property type="reaction ID" value="UER00366"/>
</dbReference>
<evidence type="ECO:0000256" key="2">
    <source>
        <dbReference type="ARBA" id="ARBA00005118"/>
    </source>
</evidence>
<reference evidence="15 16" key="1">
    <citation type="journal article" date="2012" name="BMC Genomics">
        <title>Comparative genomic analysis of the genus Staphylococcus including Staphylococcus aureus and its newly described sister species Staphylococcus simiae.</title>
        <authorList>
            <person name="Suzuki H."/>
            <person name="Lefebure T."/>
            <person name="Pavinski Bitar P."/>
            <person name="Stanhope M.J."/>
        </authorList>
    </citation>
    <scope>NUCLEOTIDE SEQUENCE [LARGE SCALE GENOMIC DNA]</scope>
    <source>
        <strain evidence="15 16">CCM 7213</strain>
    </source>
</reference>
<dbReference type="AlphaFoldDB" id="G5JLY2"/>
<dbReference type="PATRIC" id="fig|911238.3.peg.2209"/>
<keyword evidence="9 13" id="KW-0418">Kinase</keyword>
<keyword evidence="10" id="KW-0067">ATP-binding</keyword>
<comment type="similarity">
    <text evidence="3 13">Belongs to the carbamate kinase family.</text>
</comment>
<evidence type="ECO:0000256" key="3">
    <source>
        <dbReference type="ARBA" id="ARBA00011066"/>
    </source>
</evidence>
<feature type="domain" description="Aspartate/glutamate/uridylate kinase" evidence="14">
    <location>
        <begin position="5"/>
        <end position="293"/>
    </location>
</feature>
<proteinExistence type="inferred from homology"/>
<comment type="subcellular location">
    <subcellularLocation>
        <location evidence="1">Cytoplasm</location>
    </subcellularLocation>
</comment>
<dbReference type="PANTHER" id="PTHR30409:SF1">
    <property type="entry name" value="CARBAMATE KINASE-RELATED"/>
    <property type="match status" value="1"/>
</dbReference>
<comment type="catalytic activity">
    <reaction evidence="11">
        <text>hydrogencarbonate + NH4(+) + ATP = carbamoyl phosphate + ADP + H2O + H(+)</text>
        <dbReference type="Rhea" id="RHEA:10152"/>
        <dbReference type="ChEBI" id="CHEBI:15377"/>
        <dbReference type="ChEBI" id="CHEBI:15378"/>
        <dbReference type="ChEBI" id="CHEBI:17544"/>
        <dbReference type="ChEBI" id="CHEBI:28938"/>
        <dbReference type="ChEBI" id="CHEBI:30616"/>
        <dbReference type="ChEBI" id="CHEBI:58228"/>
        <dbReference type="ChEBI" id="CHEBI:456216"/>
        <dbReference type="EC" id="2.7.2.2"/>
    </reaction>
</comment>
<dbReference type="PANTHER" id="PTHR30409">
    <property type="entry name" value="CARBAMATE KINASE"/>
    <property type="match status" value="1"/>
</dbReference>